<feature type="transmembrane region" description="Helical" evidence="2">
    <location>
        <begin position="178"/>
        <end position="203"/>
    </location>
</feature>
<keyword evidence="2" id="KW-0472">Membrane</keyword>
<evidence type="ECO:0000256" key="1">
    <source>
        <dbReference type="SAM" id="MobiDB-lite"/>
    </source>
</evidence>
<evidence type="ECO:0000313" key="3">
    <source>
        <dbReference type="EMBL" id="KHS52853.1"/>
    </source>
</evidence>
<accession>A0A0B9AU35</accession>
<dbReference type="OrthoDB" id="4808466at2"/>
<reference evidence="3 4" key="1">
    <citation type="submission" date="2014-11" db="EMBL/GenBank/DDBJ databases">
        <title>Draft Genome Sequence of Brevibacterium linens AE038-8.</title>
        <authorList>
            <person name="Maizel D."/>
            <person name="Utturkar S.M."/>
            <person name="Brown S.D."/>
            <person name="Ferrero M."/>
            <person name="Rosen B.P."/>
        </authorList>
    </citation>
    <scope>NUCLEOTIDE SEQUENCE [LARGE SCALE GENOMIC DNA]</scope>
    <source>
        <strain evidence="3 4">AE038-8</strain>
    </source>
</reference>
<feature type="transmembrane region" description="Helical" evidence="2">
    <location>
        <begin position="151"/>
        <end position="171"/>
    </location>
</feature>
<keyword evidence="2" id="KW-1133">Transmembrane helix</keyword>
<keyword evidence="2" id="KW-0812">Transmembrane</keyword>
<name>A0A0B9AU35_BRELN</name>
<feature type="transmembrane region" description="Helical" evidence="2">
    <location>
        <begin position="111"/>
        <end position="131"/>
    </location>
</feature>
<feature type="transmembrane region" description="Helical" evidence="2">
    <location>
        <begin position="83"/>
        <end position="102"/>
    </location>
</feature>
<feature type="transmembrane region" description="Helical" evidence="2">
    <location>
        <begin position="51"/>
        <end position="77"/>
    </location>
</feature>
<proteinExistence type="predicted"/>
<dbReference type="AlphaFoldDB" id="A0A0B9AU35"/>
<gene>
    <name evidence="3" type="ORF">AE0388_1836</name>
</gene>
<dbReference type="RefSeq" id="WP_039209299.1">
    <property type="nucleotide sequence ID" value="NZ_JTJZ01000018.1"/>
</dbReference>
<feature type="transmembrane region" description="Helical" evidence="2">
    <location>
        <begin position="209"/>
        <end position="232"/>
    </location>
</feature>
<dbReference type="EMBL" id="JTJZ01000018">
    <property type="protein sequence ID" value="KHS52853.1"/>
    <property type="molecule type" value="Genomic_DNA"/>
</dbReference>
<feature type="region of interest" description="Disordered" evidence="1">
    <location>
        <begin position="1"/>
        <end position="28"/>
    </location>
</feature>
<organism evidence="3 4">
    <name type="scientific">Brevibacterium linens</name>
    <dbReference type="NCBI Taxonomy" id="1703"/>
    <lineage>
        <taxon>Bacteria</taxon>
        <taxon>Bacillati</taxon>
        <taxon>Actinomycetota</taxon>
        <taxon>Actinomycetes</taxon>
        <taxon>Micrococcales</taxon>
        <taxon>Brevibacteriaceae</taxon>
        <taxon>Brevibacterium</taxon>
    </lineage>
</organism>
<evidence type="ECO:0000256" key="2">
    <source>
        <dbReference type="SAM" id="Phobius"/>
    </source>
</evidence>
<dbReference type="Proteomes" id="UP000031488">
    <property type="component" value="Unassembled WGS sequence"/>
</dbReference>
<comment type="caution">
    <text evidence="3">The sequence shown here is derived from an EMBL/GenBank/DDBJ whole genome shotgun (WGS) entry which is preliminary data.</text>
</comment>
<sequence length="274" mass="29373">MSSTWPQGPDVNQSRPHPQKTSQLRSPGTSISAAAHTEMFSRLMLWSARCLICLAVALYIVPPLISAVLAALFPLLGMMSGQLITGLRSLLIVVGAAALLVVRNTSWSRRIVAAALFVIVWCVPLVVVPILSPPFASAGSQLPMSFLPDFIRVPAGLTLFFGVTYLAWNIVRNRRWWILLLSFVWSAIVAVVQQLIFFAMTSIGAPPLLMTTAVVAVSLTLVLGGFGIFHLLGRIRGATVPAFDLRTEVAGTCAQAHSRPAVAYHGSHLGIPGA</sequence>
<evidence type="ECO:0000313" key="4">
    <source>
        <dbReference type="Proteomes" id="UP000031488"/>
    </source>
</evidence>
<protein>
    <submittedName>
        <fullName evidence="3">Uncharacterized protein</fullName>
    </submittedName>
</protein>
<keyword evidence="4" id="KW-1185">Reference proteome</keyword>